<name>A0ABU5CD08_9BACI</name>
<dbReference type="InterPro" id="IPR007694">
    <property type="entry name" value="DNA_helicase_DnaB-like_C"/>
</dbReference>
<dbReference type="PANTHER" id="PTHR30153:SF2">
    <property type="entry name" value="REPLICATIVE DNA HELICASE"/>
    <property type="match status" value="1"/>
</dbReference>
<feature type="domain" description="SF4 helicase" evidence="1">
    <location>
        <begin position="1"/>
        <end position="235"/>
    </location>
</feature>
<accession>A0ABU5CD08</accession>
<proteinExistence type="predicted"/>
<dbReference type="Proteomes" id="UP001228376">
    <property type="component" value="Unassembled WGS sequence"/>
</dbReference>
<comment type="caution">
    <text evidence="2">The sequence shown here is derived from an EMBL/GenBank/DDBJ whole genome shotgun (WGS) entry which is preliminary data.</text>
</comment>
<dbReference type="InterPro" id="IPR027417">
    <property type="entry name" value="P-loop_NTPase"/>
</dbReference>
<dbReference type="CDD" id="cd00984">
    <property type="entry name" value="DnaB_C"/>
    <property type="match status" value="1"/>
</dbReference>
<gene>
    <name evidence="2" type="ORF">P5G51_001275</name>
</gene>
<protein>
    <submittedName>
        <fullName evidence="2">DnaB-like helicase C-terminal domain-containing protein</fullName>
    </submittedName>
</protein>
<dbReference type="PROSITE" id="PS51199">
    <property type="entry name" value="SF4_HELICASE"/>
    <property type="match status" value="1"/>
</dbReference>
<keyword evidence="3" id="KW-1185">Reference proteome</keyword>
<evidence type="ECO:0000313" key="3">
    <source>
        <dbReference type="Proteomes" id="UP001228376"/>
    </source>
</evidence>
<dbReference type="Gene3D" id="3.40.50.300">
    <property type="entry name" value="P-loop containing nucleotide triphosphate hydrolases"/>
    <property type="match status" value="1"/>
</dbReference>
<sequence>MAARPSVGKTAFALNLAGNHAKNGGSSLIFSLEMTAKSLLQRMISAQGWINSQKWRNMLFAKEDYERAIQAIGEISNWQLHMHDKLRTVTDISVAIRKIKDLQPNDRHLVIIDYLQLLHPVSKRERRDLEVGDMTRELKQLAVELNIPIVLLSQLSRGVESRENKRPFMSDLRESGNIEQDADMIAFLYRDDYYRKDQQDAAPMEIIIGKQRNGPTGTVRLSFQKEFGRFVEENV</sequence>
<evidence type="ECO:0000259" key="1">
    <source>
        <dbReference type="PROSITE" id="PS51199"/>
    </source>
</evidence>
<organism evidence="2 3">
    <name type="scientific">Tigheibacillus jepli</name>
    <dbReference type="NCBI Taxonomy" id="3035914"/>
    <lineage>
        <taxon>Bacteria</taxon>
        <taxon>Bacillati</taxon>
        <taxon>Bacillota</taxon>
        <taxon>Bacilli</taxon>
        <taxon>Bacillales</taxon>
        <taxon>Bacillaceae</taxon>
        <taxon>Tigheibacillus</taxon>
    </lineage>
</organism>
<dbReference type="RefSeq" id="WP_320384151.1">
    <property type="nucleotide sequence ID" value="NZ_JAROCA020000001.1"/>
</dbReference>
<evidence type="ECO:0000313" key="2">
    <source>
        <dbReference type="EMBL" id="MDY0404220.1"/>
    </source>
</evidence>
<reference evidence="2 3" key="1">
    <citation type="submission" date="2023-10" db="EMBL/GenBank/DDBJ databases">
        <title>179-bfca-hs.</title>
        <authorList>
            <person name="Miliotis G."/>
            <person name="Sengupta P."/>
            <person name="Hameed A."/>
            <person name="Chuvochina M."/>
            <person name="Mcdonagh F."/>
            <person name="Simpson A.C."/>
            <person name="Singh N.K."/>
            <person name="Rekha P.D."/>
            <person name="Raman K."/>
            <person name="Hugenholtz P."/>
            <person name="Venkateswaran K."/>
        </authorList>
    </citation>
    <scope>NUCLEOTIDE SEQUENCE [LARGE SCALE GENOMIC DNA]</scope>
    <source>
        <strain evidence="2 3">179-BFC-A-HS</strain>
    </source>
</reference>
<dbReference type="EMBL" id="JAROCA020000001">
    <property type="protein sequence ID" value="MDY0404220.1"/>
    <property type="molecule type" value="Genomic_DNA"/>
</dbReference>
<dbReference type="SUPFAM" id="SSF52540">
    <property type="entry name" value="P-loop containing nucleoside triphosphate hydrolases"/>
    <property type="match status" value="1"/>
</dbReference>
<dbReference type="Pfam" id="PF03796">
    <property type="entry name" value="DnaB_C"/>
    <property type="match status" value="1"/>
</dbReference>
<dbReference type="PANTHER" id="PTHR30153">
    <property type="entry name" value="REPLICATIVE DNA HELICASE DNAB"/>
    <property type="match status" value="1"/>
</dbReference>